<name>A0A562K4P3_SPHWJ</name>
<proteinExistence type="predicted"/>
<organism evidence="1 2">
    <name type="scientific">Sphingobium wenxiniae (strain DSM 21828 / CGMCC 1.7748 / JZ-1)</name>
    <dbReference type="NCBI Taxonomy" id="595605"/>
    <lineage>
        <taxon>Bacteria</taxon>
        <taxon>Pseudomonadati</taxon>
        <taxon>Pseudomonadota</taxon>
        <taxon>Alphaproteobacteria</taxon>
        <taxon>Sphingomonadales</taxon>
        <taxon>Sphingomonadaceae</taxon>
        <taxon>Sphingobium</taxon>
    </lineage>
</organism>
<protein>
    <submittedName>
        <fullName evidence="1">Uncharacterized protein</fullName>
    </submittedName>
</protein>
<dbReference type="Proteomes" id="UP000316624">
    <property type="component" value="Unassembled WGS sequence"/>
</dbReference>
<accession>A0A562K4P3</accession>
<reference evidence="1 2" key="1">
    <citation type="journal article" date="2015" name="Stand. Genomic Sci.">
        <title>Genomic Encyclopedia of Bacterial and Archaeal Type Strains, Phase III: the genomes of soil and plant-associated and newly described type strains.</title>
        <authorList>
            <person name="Whitman W.B."/>
            <person name="Woyke T."/>
            <person name="Klenk H.P."/>
            <person name="Zhou Y."/>
            <person name="Lilburn T.G."/>
            <person name="Beck B.J."/>
            <person name="De Vos P."/>
            <person name="Vandamme P."/>
            <person name="Eisen J.A."/>
            <person name="Garrity G."/>
            <person name="Hugenholtz P."/>
            <person name="Kyrpides N.C."/>
        </authorList>
    </citation>
    <scope>NUCLEOTIDE SEQUENCE [LARGE SCALE GENOMIC DNA]</scope>
    <source>
        <strain evidence="1 2">CGMCC 1.7748</strain>
    </source>
</reference>
<evidence type="ECO:0000313" key="2">
    <source>
        <dbReference type="Proteomes" id="UP000316624"/>
    </source>
</evidence>
<comment type="caution">
    <text evidence="1">The sequence shown here is derived from an EMBL/GenBank/DDBJ whole genome shotgun (WGS) entry which is preliminary data.</text>
</comment>
<keyword evidence="2" id="KW-1185">Reference proteome</keyword>
<evidence type="ECO:0000313" key="1">
    <source>
        <dbReference type="EMBL" id="TWH90203.1"/>
    </source>
</evidence>
<dbReference type="RefSeq" id="WP_145075492.1">
    <property type="nucleotide sequence ID" value="NZ_JACIIY010000038.1"/>
</dbReference>
<dbReference type="AlphaFoldDB" id="A0A562K4P3"/>
<dbReference type="EMBL" id="VLKK01000023">
    <property type="protein sequence ID" value="TWH90203.1"/>
    <property type="molecule type" value="Genomic_DNA"/>
</dbReference>
<sequence>MDQEIQMPSARMVAEAMATLLAGKLADQAASEIVLSREEAALCLGLAEGIAESLAHEAGETD</sequence>
<gene>
    <name evidence="1" type="ORF">IQ35_03597</name>
</gene>